<organism evidence="2 3">
    <name type="scientific">Sphingomonas oryzagri</name>
    <dbReference type="NCBI Taxonomy" id="3042314"/>
    <lineage>
        <taxon>Bacteria</taxon>
        <taxon>Pseudomonadati</taxon>
        <taxon>Pseudomonadota</taxon>
        <taxon>Alphaproteobacteria</taxon>
        <taxon>Sphingomonadales</taxon>
        <taxon>Sphingomonadaceae</taxon>
        <taxon>Sphingomonas</taxon>
    </lineage>
</organism>
<gene>
    <name evidence="2" type="ORF">QGN17_12330</name>
</gene>
<keyword evidence="1" id="KW-0732">Signal</keyword>
<name>A0ABT6N2K6_9SPHN</name>
<evidence type="ECO:0000256" key="1">
    <source>
        <dbReference type="SAM" id="SignalP"/>
    </source>
</evidence>
<reference evidence="2" key="1">
    <citation type="submission" date="2023-04" db="EMBL/GenBank/DDBJ databases">
        <title>Sphingomonas sp. MAHUQ-71 isolated from rice field.</title>
        <authorList>
            <person name="Huq M.A."/>
        </authorList>
    </citation>
    <scope>NUCLEOTIDE SEQUENCE</scope>
    <source>
        <strain evidence="2">MAHUQ-71</strain>
    </source>
</reference>
<comment type="caution">
    <text evidence="2">The sequence shown here is derived from an EMBL/GenBank/DDBJ whole genome shotgun (WGS) entry which is preliminary data.</text>
</comment>
<proteinExistence type="predicted"/>
<sequence>MTRIVIATGCAALALLGTLPATARHNDAPHSAKQCISRHGIRDETAETDSLLILHVGGSKAYRNYLPAPCDGLGHVNNVSKLRFKSADPDRLCQGDTLELLDHDGAFGVGGDPVTTRCTLGRFEAISEMSLSENLRR</sequence>
<dbReference type="RefSeq" id="WP_281044784.1">
    <property type="nucleotide sequence ID" value="NZ_JARYGZ010000001.1"/>
</dbReference>
<dbReference type="Proteomes" id="UP001160625">
    <property type="component" value="Unassembled WGS sequence"/>
</dbReference>
<evidence type="ECO:0000313" key="3">
    <source>
        <dbReference type="Proteomes" id="UP001160625"/>
    </source>
</evidence>
<evidence type="ECO:0000313" key="2">
    <source>
        <dbReference type="EMBL" id="MDH7639518.1"/>
    </source>
</evidence>
<feature type="signal peptide" evidence="1">
    <location>
        <begin position="1"/>
        <end position="23"/>
    </location>
</feature>
<dbReference type="EMBL" id="JARYGZ010000001">
    <property type="protein sequence ID" value="MDH7639518.1"/>
    <property type="molecule type" value="Genomic_DNA"/>
</dbReference>
<keyword evidence="3" id="KW-1185">Reference proteome</keyword>
<protein>
    <submittedName>
        <fullName evidence="2">Uncharacterized protein</fullName>
    </submittedName>
</protein>
<feature type="chain" id="PRO_5046626735" evidence="1">
    <location>
        <begin position="24"/>
        <end position="137"/>
    </location>
</feature>
<accession>A0ABT6N2K6</accession>